<gene>
    <name evidence="1" type="ORF">LCGC14_2120120</name>
</gene>
<evidence type="ECO:0000313" key="1">
    <source>
        <dbReference type="EMBL" id="KKL68921.1"/>
    </source>
</evidence>
<dbReference type="EMBL" id="LAZR01026384">
    <property type="protein sequence ID" value="KKL68921.1"/>
    <property type="molecule type" value="Genomic_DNA"/>
</dbReference>
<sequence>MKKYLFIALLSISLFWGSQAKAAESPIASTKAIEALVTAFSFNTDGTIDMTITGSMTGVDLTLTGDLTTSLTANSVPFIGASGILTEDTTGLIYDGTAMAIGTATANATGLHVHVAAAGGEMVADSNADDLVVEGSASTGITILYPNADNGNIYFGTPNDSIGALIRWEDNDDLMTIGVDQVNAGVAFISGSSVEAMRIDSDQNVLIGTATAGASMVGGIGLGNATPASAIIQDGILLWAEDSGTNTLSTLAILTEEGTSTLQGSTLDTKIVIRVNGADYWLHLDKLID</sequence>
<protein>
    <submittedName>
        <fullName evidence="1">Uncharacterized protein</fullName>
    </submittedName>
</protein>
<accession>A0A0F9ERL9</accession>
<organism evidence="1">
    <name type="scientific">marine sediment metagenome</name>
    <dbReference type="NCBI Taxonomy" id="412755"/>
    <lineage>
        <taxon>unclassified sequences</taxon>
        <taxon>metagenomes</taxon>
        <taxon>ecological metagenomes</taxon>
    </lineage>
</organism>
<comment type="caution">
    <text evidence="1">The sequence shown here is derived from an EMBL/GenBank/DDBJ whole genome shotgun (WGS) entry which is preliminary data.</text>
</comment>
<name>A0A0F9ERL9_9ZZZZ</name>
<proteinExistence type="predicted"/>
<reference evidence="1" key="1">
    <citation type="journal article" date="2015" name="Nature">
        <title>Complex archaea that bridge the gap between prokaryotes and eukaryotes.</title>
        <authorList>
            <person name="Spang A."/>
            <person name="Saw J.H."/>
            <person name="Jorgensen S.L."/>
            <person name="Zaremba-Niedzwiedzka K."/>
            <person name="Martijn J."/>
            <person name="Lind A.E."/>
            <person name="van Eijk R."/>
            <person name="Schleper C."/>
            <person name="Guy L."/>
            <person name="Ettema T.J."/>
        </authorList>
    </citation>
    <scope>NUCLEOTIDE SEQUENCE</scope>
</reference>
<dbReference type="AlphaFoldDB" id="A0A0F9ERL9"/>